<accession>A0ABP8X4V5</accession>
<evidence type="ECO:0000256" key="2">
    <source>
        <dbReference type="ARBA" id="ARBA00022475"/>
    </source>
</evidence>
<organism evidence="8 9">
    <name type="scientific">Nocardioides conyzicola</name>
    <dbReference type="NCBI Taxonomy" id="1651781"/>
    <lineage>
        <taxon>Bacteria</taxon>
        <taxon>Bacillati</taxon>
        <taxon>Actinomycetota</taxon>
        <taxon>Actinomycetes</taxon>
        <taxon>Propionibacteriales</taxon>
        <taxon>Nocardioidaceae</taxon>
        <taxon>Nocardioides</taxon>
    </lineage>
</organism>
<keyword evidence="2" id="KW-1003">Cell membrane</keyword>
<evidence type="ECO:0000256" key="1">
    <source>
        <dbReference type="ARBA" id="ARBA00004651"/>
    </source>
</evidence>
<feature type="domain" description="ABC3 transporter permease C-terminal" evidence="7">
    <location>
        <begin position="63"/>
        <end position="184"/>
    </location>
</feature>
<keyword evidence="9" id="KW-1185">Reference proteome</keyword>
<reference evidence="9" key="1">
    <citation type="journal article" date="2019" name="Int. J. Syst. Evol. Microbiol.">
        <title>The Global Catalogue of Microorganisms (GCM) 10K type strain sequencing project: providing services to taxonomists for standard genome sequencing and annotation.</title>
        <authorList>
            <consortium name="The Broad Institute Genomics Platform"/>
            <consortium name="The Broad Institute Genome Sequencing Center for Infectious Disease"/>
            <person name="Wu L."/>
            <person name="Ma J."/>
        </authorList>
    </citation>
    <scope>NUCLEOTIDE SEQUENCE [LARGE SCALE GENOMIC DNA]</scope>
    <source>
        <strain evidence="9">JCM 18531</strain>
    </source>
</reference>
<dbReference type="Pfam" id="PF02687">
    <property type="entry name" value="FtsX"/>
    <property type="match status" value="1"/>
</dbReference>
<evidence type="ECO:0000256" key="5">
    <source>
        <dbReference type="ARBA" id="ARBA00023136"/>
    </source>
</evidence>
<dbReference type="EMBL" id="BAABKM010000002">
    <property type="protein sequence ID" value="GAA4699198.1"/>
    <property type="molecule type" value="Genomic_DNA"/>
</dbReference>
<feature type="transmembrane region" description="Helical" evidence="6">
    <location>
        <begin position="235"/>
        <end position="255"/>
    </location>
</feature>
<evidence type="ECO:0000256" key="3">
    <source>
        <dbReference type="ARBA" id="ARBA00022692"/>
    </source>
</evidence>
<feature type="transmembrane region" description="Helical" evidence="6">
    <location>
        <begin position="513"/>
        <end position="536"/>
    </location>
</feature>
<evidence type="ECO:0000256" key="4">
    <source>
        <dbReference type="ARBA" id="ARBA00022989"/>
    </source>
</evidence>
<sequence length="628" mass="63279">MTTTDVKQAWTSVRAHRGSLTGTFLVIALAAALLAATGRLLESGLRASGTEDDTGMLAALAGSFAGTALVVVVLVVASTVTLALRQRRRELALLRAVGATRTQVRRAIGTELLLLTLLAAPLGAVPGLAAAGLTRPLLRDAGMLGDGTPLVLAPTAAVAAVVLLLPVALLAGRLATRETLRQPPTAAVRDSGVEQREVGRVRRTLATVLAAVGLLAAGSPLVVPGTVGSASAATSALLLVAAAALAGPLLVTWLLDRTGALSGRVRRPAARLALANSRGFSRRLATVVVPLAVMVAVGTVQGSVNSAVVSAGNEQLRAGLKADLVVSATDDAPLDAGAVAAAPGVEHAYPLAGVTAQVRTDDEDVPGLSALSWESMPLSVLPEGGTGTAYDPGVVAGSLKALDEPGTVAVSTDARFETGHGLGDEVEARLPGDRVTTMRVVAVYERGLGFGGYLVGAPTMAAEGVPTPTDTVLVETADPTSVRQELADQGITATAPAAYADSATTADAGEQRLSLVLLLALLAFVAVAAANALVMATAGRRDELVLLRRTGATRRQLVTMSLVEALVTAAVAWLVGTVAVVPAVIGVSAGLLGFAVPAVDLTTYGVLSLVVLVVSVGSIVPTVAARSR</sequence>
<feature type="transmembrane region" description="Helical" evidence="6">
    <location>
        <begin position="112"/>
        <end position="131"/>
    </location>
</feature>
<feature type="transmembrane region" description="Helical" evidence="6">
    <location>
        <begin position="205"/>
        <end position="223"/>
    </location>
</feature>
<evidence type="ECO:0000256" key="6">
    <source>
        <dbReference type="SAM" id="Phobius"/>
    </source>
</evidence>
<name>A0ABP8X4V5_9ACTN</name>
<comment type="subcellular location">
    <subcellularLocation>
        <location evidence="1">Cell membrane</location>
        <topology evidence="1">Multi-pass membrane protein</topology>
    </subcellularLocation>
</comment>
<comment type="caution">
    <text evidence="8">The sequence shown here is derived from an EMBL/GenBank/DDBJ whole genome shotgun (WGS) entry which is preliminary data.</text>
</comment>
<dbReference type="PANTHER" id="PTHR30287">
    <property type="entry name" value="MEMBRANE COMPONENT OF PREDICTED ABC SUPERFAMILY METABOLITE UPTAKE TRANSPORTER"/>
    <property type="match status" value="1"/>
</dbReference>
<feature type="transmembrane region" description="Helical" evidence="6">
    <location>
        <begin position="61"/>
        <end position="84"/>
    </location>
</feature>
<feature type="transmembrane region" description="Helical" evidence="6">
    <location>
        <begin position="20"/>
        <end position="41"/>
    </location>
</feature>
<evidence type="ECO:0000313" key="8">
    <source>
        <dbReference type="EMBL" id="GAA4699198.1"/>
    </source>
</evidence>
<evidence type="ECO:0000313" key="9">
    <source>
        <dbReference type="Proteomes" id="UP001499974"/>
    </source>
</evidence>
<evidence type="ECO:0000259" key="7">
    <source>
        <dbReference type="Pfam" id="PF02687"/>
    </source>
</evidence>
<dbReference type="InterPro" id="IPR038766">
    <property type="entry name" value="Membrane_comp_ABC_pdt"/>
</dbReference>
<keyword evidence="3 6" id="KW-0812">Transmembrane</keyword>
<keyword evidence="5 6" id="KW-0472">Membrane</keyword>
<protein>
    <recommendedName>
        <fullName evidence="7">ABC3 transporter permease C-terminal domain-containing protein</fullName>
    </recommendedName>
</protein>
<feature type="transmembrane region" description="Helical" evidence="6">
    <location>
        <begin position="605"/>
        <end position="625"/>
    </location>
</feature>
<feature type="transmembrane region" description="Helical" evidence="6">
    <location>
        <begin position="557"/>
        <end position="585"/>
    </location>
</feature>
<dbReference type="InterPro" id="IPR003838">
    <property type="entry name" value="ABC3_permease_C"/>
</dbReference>
<proteinExistence type="predicted"/>
<dbReference type="PANTHER" id="PTHR30287:SF1">
    <property type="entry name" value="INNER MEMBRANE PROTEIN"/>
    <property type="match status" value="1"/>
</dbReference>
<keyword evidence="4 6" id="KW-1133">Transmembrane helix</keyword>
<gene>
    <name evidence="8" type="ORF">GCM10023349_14330</name>
</gene>
<dbReference type="Proteomes" id="UP001499974">
    <property type="component" value="Unassembled WGS sequence"/>
</dbReference>
<feature type="transmembrane region" description="Helical" evidence="6">
    <location>
        <begin position="151"/>
        <end position="171"/>
    </location>
</feature>
<dbReference type="RefSeq" id="WP_345520560.1">
    <property type="nucleotide sequence ID" value="NZ_BAABKM010000002.1"/>
</dbReference>